<keyword evidence="2" id="KW-1133">Transmembrane helix</keyword>
<protein>
    <recommendedName>
        <fullName evidence="5">Zn(2)-C6 fungal-type domain-containing protein</fullName>
    </recommendedName>
</protein>
<dbReference type="GO" id="GO:0001228">
    <property type="term" value="F:DNA-binding transcription activator activity, RNA polymerase II-specific"/>
    <property type="evidence" value="ECO:0007669"/>
    <property type="project" value="TreeGrafter"/>
</dbReference>
<proteinExistence type="predicted"/>
<feature type="transmembrane region" description="Helical" evidence="2">
    <location>
        <begin position="486"/>
        <end position="506"/>
    </location>
</feature>
<dbReference type="InterPro" id="IPR021858">
    <property type="entry name" value="Fun_TF"/>
</dbReference>
<feature type="transmembrane region" description="Helical" evidence="2">
    <location>
        <begin position="416"/>
        <end position="440"/>
    </location>
</feature>
<feature type="transmembrane region" description="Helical" evidence="2">
    <location>
        <begin position="513"/>
        <end position="534"/>
    </location>
</feature>
<evidence type="ECO:0000313" key="3">
    <source>
        <dbReference type="EMBL" id="OQE89818.1"/>
    </source>
</evidence>
<evidence type="ECO:0000256" key="2">
    <source>
        <dbReference type="SAM" id="Phobius"/>
    </source>
</evidence>
<dbReference type="Pfam" id="PF11951">
    <property type="entry name" value="Fungal_trans_2"/>
    <property type="match status" value="1"/>
</dbReference>
<evidence type="ECO:0000256" key="1">
    <source>
        <dbReference type="SAM" id="MobiDB-lite"/>
    </source>
</evidence>
<comment type="caution">
    <text evidence="3">The sequence shown here is derived from an EMBL/GenBank/DDBJ whole genome shotgun (WGS) entry which is preliminary data.</text>
</comment>
<dbReference type="PANTHER" id="PTHR47784:SF5">
    <property type="entry name" value="STEROL UPTAKE CONTROL PROTEIN 2"/>
    <property type="match status" value="1"/>
</dbReference>
<dbReference type="InterPro" id="IPR053157">
    <property type="entry name" value="Sterol_Uptake_Regulator"/>
</dbReference>
<feature type="transmembrane region" description="Helical" evidence="2">
    <location>
        <begin position="540"/>
        <end position="561"/>
    </location>
</feature>
<sequence>MAVPNCDEQYPCTNCTKHAIQCSFVERGVSTPTGSPYTRSESLVPSYVPSPLNVESYPATPAGNSRALGHDQPKAESRSGLLQFLADSPDEIPALNTDDWASDLELMHHYCTVTCNALTIREDSRHIWRVVAPVEGYSNKYLMHGILAISALHRAYLFPTQKEKNIKASSYHQAAALKEFRELISFPIDPSNWQPVFCFASMITLYICATRIRLGEDRWPAPISNMVEIFSAVTGLQTIMEPWLPSLRRTQFAPIVNCVWIEDETLIPSPGTLQQSLLPPDIHVRISQLHQFIDDYPFPQMQQPQSHQNLSASDESPRPHDYRTDYKKSLKFFEHSTRQIELAGPHVETGMVLLWAYSLSKQFRDDMEACHPAALVMLGHWCVLLHTINDSWLLKGTSLQLLEEIEIKIHPSFREWLGLLFLGLFLGTFLSEIGCSGRLSGFIVEKLSKRNGNIRIPEMRLWLAYPAILVSTVGSIAWGVSIDKNYHWIVDQVAFFLSTLSTVTNYRQRACVTFYAVCLNLSAFINPIFIASWQESSGRTWTFTAQGLIILAGGCVVFGVLHKFGAWMRVKALQPSWVNPEFDMDP</sequence>
<evidence type="ECO:0008006" key="5">
    <source>
        <dbReference type="Google" id="ProtNLM"/>
    </source>
</evidence>
<dbReference type="AlphaFoldDB" id="A0A1V6YR91"/>
<accession>A0A1V6YR91</accession>
<keyword evidence="2" id="KW-0472">Membrane</keyword>
<feature type="transmembrane region" description="Helical" evidence="2">
    <location>
        <begin position="461"/>
        <end position="480"/>
    </location>
</feature>
<reference evidence="4" key="1">
    <citation type="journal article" date="2017" name="Nat. Microbiol.">
        <title>Global analysis of biosynthetic gene clusters reveals vast potential of secondary metabolite production in Penicillium species.</title>
        <authorList>
            <person name="Nielsen J.C."/>
            <person name="Grijseels S."/>
            <person name="Prigent S."/>
            <person name="Ji B."/>
            <person name="Dainat J."/>
            <person name="Nielsen K.F."/>
            <person name="Frisvad J.C."/>
            <person name="Workman M."/>
            <person name="Nielsen J."/>
        </authorList>
    </citation>
    <scope>NUCLEOTIDE SEQUENCE [LARGE SCALE GENOMIC DNA]</scope>
    <source>
        <strain evidence="4">IBT 13039</strain>
    </source>
</reference>
<dbReference type="Proteomes" id="UP000191691">
    <property type="component" value="Unassembled WGS sequence"/>
</dbReference>
<organism evidence="3 4">
    <name type="scientific">Penicillium nalgiovense</name>
    <dbReference type="NCBI Taxonomy" id="60175"/>
    <lineage>
        <taxon>Eukaryota</taxon>
        <taxon>Fungi</taxon>
        <taxon>Dikarya</taxon>
        <taxon>Ascomycota</taxon>
        <taxon>Pezizomycotina</taxon>
        <taxon>Eurotiomycetes</taxon>
        <taxon>Eurotiomycetidae</taxon>
        <taxon>Eurotiales</taxon>
        <taxon>Aspergillaceae</taxon>
        <taxon>Penicillium</taxon>
    </lineage>
</organism>
<dbReference type="PANTHER" id="PTHR47784">
    <property type="entry name" value="STEROL UPTAKE CONTROL PROTEIN 2"/>
    <property type="match status" value="1"/>
</dbReference>
<dbReference type="OMA" id="CATRIRL"/>
<feature type="compositionally biased region" description="Polar residues" evidence="1">
    <location>
        <begin position="301"/>
        <end position="314"/>
    </location>
</feature>
<keyword evidence="4" id="KW-1185">Reference proteome</keyword>
<gene>
    <name evidence="3" type="ORF">PENNAL_c0013G07375</name>
</gene>
<keyword evidence="2" id="KW-0812">Transmembrane</keyword>
<name>A0A1V6YR91_PENNA</name>
<dbReference type="EMBL" id="MOOB01000013">
    <property type="protein sequence ID" value="OQE89818.1"/>
    <property type="molecule type" value="Genomic_DNA"/>
</dbReference>
<evidence type="ECO:0000313" key="4">
    <source>
        <dbReference type="Proteomes" id="UP000191691"/>
    </source>
</evidence>
<feature type="region of interest" description="Disordered" evidence="1">
    <location>
        <begin position="301"/>
        <end position="320"/>
    </location>
</feature>
<dbReference type="STRING" id="60175.A0A1V6YR91"/>